<comment type="caution">
    <text evidence="6">The sequence shown here is derived from an EMBL/GenBank/DDBJ whole genome shotgun (WGS) entry which is preliminary data.</text>
</comment>
<dbReference type="InterPro" id="IPR011247">
    <property type="entry name" value="Chemotax_prot-Glu_Me-esterase"/>
</dbReference>
<dbReference type="AlphaFoldDB" id="A0A0B1ZNA6"/>
<dbReference type="SUPFAM" id="SSF52738">
    <property type="entry name" value="Methylesterase CheB, C-terminal domain"/>
    <property type="match status" value="1"/>
</dbReference>
<feature type="domain" description="CheB-type methylesterase" evidence="5">
    <location>
        <begin position="1"/>
        <end position="170"/>
    </location>
</feature>
<dbReference type="Pfam" id="PF01339">
    <property type="entry name" value="CheB_methylest"/>
    <property type="match status" value="1"/>
</dbReference>
<dbReference type="GO" id="GO:0006935">
    <property type="term" value="P:chemotaxis"/>
    <property type="evidence" value="ECO:0007669"/>
    <property type="project" value="InterPro"/>
</dbReference>
<dbReference type="GO" id="GO:0008984">
    <property type="term" value="F:protein-glutamate methylesterase activity"/>
    <property type="evidence" value="ECO:0007669"/>
    <property type="project" value="UniProtKB-EC"/>
</dbReference>
<evidence type="ECO:0000256" key="2">
    <source>
        <dbReference type="ARBA" id="ARBA00039140"/>
    </source>
</evidence>
<proteinExistence type="predicted"/>
<dbReference type="Proteomes" id="UP000031057">
    <property type="component" value="Unassembled WGS sequence"/>
</dbReference>
<protein>
    <recommendedName>
        <fullName evidence="2">protein-glutamate methylesterase</fullName>
        <ecNumber evidence="2">3.1.1.61</ecNumber>
    </recommendedName>
</protein>
<dbReference type="Gene3D" id="3.40.50.180">
    <property type="entry name" value="Methylesterase CheB, C-terminal domain"/>
    <property type="match status" value="1"/>
</dbReference>
<evidence type="ECO:0000313" key="7">
    <source>
        <dbReference type="Proteomes" id="UP000031057"/>
    </source>
</evidence>
<dbReference type="EMBL" id="JTDI01000004">
    <property type="protein sequence ID" value="KHK90751.1"/>
    <property type="molecule type" value="Genomic_DNA"/>
</dbReference>
<dbReference type="InterPro" id="IPR035909">
    <property type="entry name" value="CheB_C"/>
</dbReference>
<evidence type="ECO:0000313" key="6">
    <source>
        <dbReference type="EMBL" id="KHK90751.1"/>
    </source>
</evidence>
<accession>A0A0B1ZNA6</accession>
<dbReference type="PROSITE" id="PS50122">
    <property type="entry name" value="CHEB"/>
    <property type="match status" value="1"/>
</dbReference>
<comment type="catalytic activity">
    <reaction evidence="3">
        <text>[protein]-L-glutamate 5-O-methyl ester + H2O = L-glutamyl-[protein] + methanol + H(+)</text>
        <dbReference type="Rhea" id="RHEA:23236"/>
        <dbReference type="Rhea" id="RHEA-COMP:10208"/>
        <dbReference type="Rhea" id="RHEA-COMP:10311"/>
        <dbReference type="ChEBI" id="CHEBI:15377"/>
        <dbReference type="ChEBI" id="CHEBI:15378"/>
        <dbReference type="ChEBI" id="CHEBI:17790"/>
        <dbReference type="ChEBI" id="CHEBI:29973"/>
        <dbReference type="ChEBI" id="CHEBI:82795"/>
        <dbReference type="EC" id="3.1.1.61"/>
    </reaction>
</comment>
<dbReference type="OrthoDB" id="9791760at2"/>
<dbReference type="InterPro" id="IPR000673">
    <property type="entry name" value="Sig_transdc_resp-reg_Me-estase"/>
</dbReference>
<evidence type="ECO:0000256" key="1">
    <source>
        <dbReference type="ARBA" id="ARBA00022801"/>
    </source>
</evidence>
<organism evidence="6 7">
    <name type="scientific">Novosphingobium malaysiense</name>
    <dbReference type="NCBI Taxonomy" id="1348853"/>
    <lineage>
        <taxon>Bacteria</taxon>
        <taxon>Pseudomonadati</taxon>
        <taxon>Pseudomonadota</taxon>
        <taxon>Alphaproteobacteria</taxon>
        <taxon>Sphingomonadales</taxon>
        <taxon>Sphingomonadaceae</taxon>
        <taxon>Novosphingobium</taxon>
    </lineage>
</organism>
<dbReference type="PANTHER" id="PTHR42872">
    <property type="entry name" value="PROTEIN-GLUTAMATE METHYLESTERASE/PROTEIN-GLUTAMINE GLUTAMINASE"/>
    <property type="match status" value="1"/>
</dbReference>
<comment type="caution">
    <text evidence="4">Lacks conserved residue(s) required for the propagation of feature annotation.</text>
</comment>
<gene>
    <name evidence="6" type="ORF">LK12_15710</name>
</gene>
<reference evidence="6 7" key="1">
    <citation type="submission" date="2014-10" db="EMBL/GenBank/DDBJ databases">
        <title>Genome sequence of Novosphingobium malaysiense MUSC 273(T).</title>
        <authorList>
            <person name="Lee L.-H."/>
        </authorList>
    </citation>
    <scope>NUCLEOTIDE SEQUENCE [LARGE SCALE GENOMIC DNA]</scope>
    <source>
        <strain evidence="6 7">MUSC 273</strain>
    </source>
</reference>
<dbReference type="CDD" id="cd16433">
    <property type="entry name" value="CheB"/>
    <property type="match status" value="1"/>
</dbReference>
<dbReference type="GO" id="GO:0000156">
    <property type="term" value="F:phosphorelay response regulator activity"/>
    <property type="evidence" value="ECO:0007669"/>
    <property type="project" value="InterPro"/>
</dbReference>
<evidence type="ECO:0000256" key="4">
    <source>
        <dbReference type="PROSITE-ProRule" id="PRU00050"/>
    </source>
</evidence>
<evidence type="ECO:0000256" key="3">
    <source>
        <dbReference type="ARBA" id="ARBA00048267"/>
    </source>
</evidence>
<evidence type="ECO:0000259" key="5">
    <source>
        <dbReference type="PROSITE" id="PS50122"/>
    </source>
</evidence>
<dbReference type="PIRSF" id="PIRSF036461">
    <property type="entry name" value="Chmtx_methlestr"/>
    <property type="match status" value="1"/>
</dbReference>
<sequence length="324" mass="34898">MARRDLIGIGGSAGGLPALVALLETYRPRQPATLIVVLHRAAETRHLLGILQRASPIEVCEPQDGAVIRPNCLYLAPADAHLLVGDHHLHLRRGPRENNFRPAIDPLFRSLAVFGQSRATGVILSGYLDDGAAGCRAIVSAGGAVVVQDPADASSPSMPRAAISAVGEPEGIASAAEIGERLSRIVAEPAGPSKAVAENVKLELMIAGLEKAKMSSEDKLGNLSPYNCPDCNGVLWRIEDGPVTRFRCHTGHAYTQNSLDALQEEKLERSMYDTLRSLRERAALLREMAAKDEATNGRLRERAASYENDADTLEDLILARREHA</sequence>
<dbReference type="STRING" id="1348853.LK12_15710"/>
<keyword evidence="1" id="KW-0378">Hydrolase</keyword>
<dbReference type="PANTHER" id="PTHR42872:SF6">
    <property type="entry name" value="PROTEIN-GLUTAMATE METHYLESTERASE_PROTEIN-GLUTAMINE GLUTAMINASE"/>
    <property type="match status" value="1"/>
</dbReference>
<dbReference type="GO" id="GO:0005737">
    <property type="term" value="C:cytoplasm"/>
    <property type="evidence" value="ECO:0007669"/>
    <property type="project" value="InterPro"/>
</dbReference>
<keyword evidence="7" id="KW-1185">Reference proteome</keyword>
<dbReference type="RefSeq" id="WP_039286041.1">
    <property type="nucleotide sequence ID" value="NZ_JTDI01000004.1"/>
</dbReference>
<dbReference type="EC" id="3.1.1.61" evidence="2"/>
<name>A0A0B1ZNA6_9SPHN</name>